<dbReference type="GO" id="GO:0005524">
    <property type="term" value="F:ATP binding"/>
    <property type="evidence" value="ECO:0007669"/>
    <property type="project" value="UniProtKB-KW"/>
</dbReference>
<comment type="similarity">
    <text evidence="1">Belongs to the carbohydrate kinase PfkB family.</text>
</comment>
<evidence type="ECO:0000259" key="6">
    <source>
        <dbReference type="Pfam" id="PF00294"/>
    </source>
</evidence>
<dbReference type="Gene3D" id="3.40.1190.20">
    <property type="match status" value="1"/>
</dbReference>
<keyword evidence="4 7" id="KW-0418">Kinase</keyword>
<organism evidence="7 8">
    <name type="scientific">Ruania alkalisoli</name>
    <dbReference type="NCBI Taxonomy" id="2779775"/>
    <lineage>
        <taxon>Bacteria</taxon>
        <taxon>Bacillati</taxon>
        <taxon>Actinomycetota</taxon>
        <taxon>Actinomycetes</taxon>
        <taxon>Micrococcales</taxon>
        <taxon>Ruaniaceae</taxon>
        <taxon>Ruania</taxon>
    </lineage>
</organism>
<dbReference type="InterPro" id="IPR029056">
    <property type="entry name" value="Ribokinase-like"/>
</dbReference>
<keyword evidence="2" id="KW-0808">Transferase</keyword>
<dbReference type="Proteomes" id="UP000593758">
    <property type="component" value="Chromosome"/>
</dbReference>
<dbReference type="PROSITE" id="PS00584">
    <property type="entry name" value="PFKB_KINASES_2"/>
    <property type="match status" value="1"/>
</dbReference>
<sequence>MTHALVIGEALVDVVRAADGTVTEHPGGSPANVALGLARLGRNTELATWLGKDARGELVSSHLTASGVRLVPGSDRAERTPTAVATLAGDGSATYEFDLAWRVPEVALDDTVTVLHSGSIAGTLAPGGAAVAEIAAAAREHATISYDPNARPTIMGSADEARPVIEHLVSLADVVKVSDEDVAWLYPGESDIEVIQRWVHAGPSVVVLTRGGTGSVGVTVTGGSVEVPAPRTEVVDTVGAGDSYMAGLLDGLWSANLLGAKRRDALRLIEEDALRAAMTHAARIAAIVVSRAGANPPTTAELTREENA</sequence>
<dbReference type="InterPro" id="IPR050306">
    <property type="entry name" value="PfkB_Carbo_kinase"/>
</dbReference>
<evidence type="ECO:0000256" key="5">
    <source>
        <dbReference type="ARBA" id="ARBA00022840"/>
    </source>
</evidence>
<evidence type="ECO:0000256" key="2">
    <source>
        <dbReference type="ARBA" id="ARBA00022679"/>
    </source>
</evidence>
<evidence type="ECO:0000256" key="3">
    <source>
        <dbReference type="ARBA" id="ARBA00022741"/>
    </source>
</evidence>
<dbReference type="PROSITE" id="PS00583">
    <property type="entry name" value="PFKB_KINASES_1"/>
    <property type="match status" value="1"/>
</dbReference>
<dbReference type="RefSeq" id="WP_193496592.1">
    <property type="nucleotide sequence ID" value="NZ_CP063169.1"/>
</dbReference>
<dbReference type="PANTHER" id="PTHR43085:SF1">
    <property type="entry name" value="PSEUDOURIDINE KINASE-RELATED"/>
    <property type="match status" value="1"/>
</dbReference>
<keyword evidence="5" id="KW-0067">ATP-binding</keyword>
<reference evidence="7 8" key="1">
    <citation type="submission" date="2020-10" db="EMBL/GenBank/DDBJ databases">
        <title>Haloactinobacterium sp. RN3S43, a bacterium isolated from saline soil.</title>
        <authorList>
            <person name="Sun J.-Q."/>
        </authorList>
    </citation>
    <scope>NUCLEOTIDE SEQUENCE [LARGE SCALE GENOMIC DNA]</scope>
    <source>
        <strain evidence="7 8">RN3S43</strain>
    </source>
</reference>
<keyword evidence="3" id="KW-0547">Nucleotide-binding</keyword>
<keyword evidence="8" id="KW-1185">Reference proteome</keyword>
<evidence type="ECO:0000256" key="4">
    <source>
        <dbReference type="ARBA" id="ARBA00022777"/>
    </source>
</evidence>
<accession>A0A7M1SSW8</accession>
<dbReference type="InterPro" id="IPR002173">
    <property type="entry name" value="Carboh/pur_kinase_PfkB_CS"/>
</dbReference>
<gene>
    <name evidence="7" type="ORF">IM660_14670</name>
</gene>
<evidence type="ECO:0000256" key="1">
    <source>
        <dbReference type="ARBA" id="ARBA00010688"/>
    </source>
</evidence>
<dbReference type="InterPro" id="IPR011611">
    <property type="entry name" value="PfkB_dom"/>
</dbReference>
<dbReference type="CDD" id="cd01167">
    <property type="entry name" value="bac_FRK"/>
    <property type="match status" value="1"/>
</dbReference>
<evidence type="ECO:0000313" key="8">
    <source>
        <dbReference type="Proteomes" id="UP000593758"/>
    </source>
</evidence>
<dbReference type="PANTHER" id="PTHR43085">
    <property type="entry name" value="HEXOKINASE FAMILY MEMBER"/>
    <property type="match status" value="1"/>
</dbReference>
<proteinExistence type="inferred from homology"/>
<feature type="domain" description="Carbohydrate kinase PfkB" evidence="6">
    <location>
        <begin position="1"/>
        <end position="297"/>
    </location>
</feature>
<dbReference type="GO" id="GO:0016301">
    <property type="term" value="F:kinase activity"/>
    <property type="evidence" value="ECO:0007669"/>
    <property type="project" value="UniProtKB-KW"/>
</dbReference>
<dbReference type="AlphaFoldDB" id="A0A7M1SSW8"/>
<name>A0A7M1SSW8_9MICO</name>
<protein>
    <submittedName>
        <fullName evidence="7">Carbohydrate kinase</fullName>
    </submittedName>
</protein>
<dbReference type="EMBL" id="CP063169">
    <property type="protein sequence ID" value="QOR69882.1"/>
    <property type="molecule type" value="Genomic_DNA"/>
</dbReference>
<dbReference type="Pfam" id="PF00294">
    <property type="entry name" value="PfkB"/>
    <property type="match status" value="1"/>
</dbReference>
<dbReference type="SUPFAM" id="SSF53613">
    <property type="entry name" value="Ribokinase-like"/>
    <property type="match status" value="1"/>
</dbReference>
<dbReference type="KEGG" id="halt:IM660_14670"/>
<evidence type="ECO:0000313" key="7">
    <source>
        <dbReference type="EMBL" id="QOR69882.1"/>
    </source>
</evidence>